<organism evidence="4 5">
    <name type="scientific">Candidatus Geothrix skivensis</name>
    <dbReference type="NCBI Taxonomy" id="2954439"/>
    <lineage>
        <taxon>Bacteria</taxon>
        <taxon>Pseudomonadati</taxon>
        <taxon>Acidobacteriota</taxon>
        <taxon>Holophagae</taxon>
        <taxon>Holophagales</taxon>
        <taxon>Holophagaceae</taxon>
        <taxon>Geothrix</taxon>
    </lineage>
</organism>
<dbReference type="Gene3D" id="1.10.12.10">
    <property type="entry name" value="Lyase 2-enoyl-coa Hydratase, Chain A, domain 2"/>
    <property type="match status" value="1"/>
</dbReference>
<dbReference type="Proteomes" id="UP000886657">
    <property type="component" value="Unassembled WGS sequence"/>
</dbReference>
<evidence type="ECO:0000256" key="3">
    <source>
        <dbReference type="RuleBase" id="RU003707"/>
    </source>
</evidence>
<dbReference type="Gene3D" id="3.90.226.10">
    <property type="entry name" value="2-enoyl-CoA Hydratase, Chain A, domain 1"/>
    <property type="match status" value="1"/>
</dbReference>
<proteinExistence type="inferred from homology"/>
<dbReference type="PROSITE" id="PS00166">
    <property type="entry name" value="ENOYL_COA_HYDRATASE"/>
    <property type="match status" value="1"/>
</dbReference>
<dbReference type="InterPro" id="IPR001753">
    <property type="entry name" value="Enoyl-CoA_hydra/iso"/>
</dbReference>
<name>A0A9D7SFY9_9BACT</name>
<dbReference type="GO" id="GO:0006635">
    <property type="term" value="P:fatty acid beta-oxidation"/>
    <property type="evidence" value="ECO:0007669"/>
    <property type="project" value="TreeGrafter"/>
</dbReference>
<protein>
    <submittedName>
        <fullName evidence="4">Enoyl-CoA hydratase/isomerase family protein</fullName>
    </submittedName>
</protein>
<evidence type="ECO:0000256" key="2">
    <source>
        <dbReference type="ARBA" id="ARBA00023239"/>
    </source>
</evidence>
<dbReference type="Pfam" id="PF00378">
    <property type="entry name" value="ECH_1"/>
    <property type="match status" value="1"/>
</dbReference>
<reference evidence="4" key="1">
    <citation type="submission" date="2020-10" db="EMBL/GenBank/DDBJ databases">
        <title>Connecting structure to function with the recovery of over 1000 high-quality activated sludge metagenome-assembled genomes encoding full-length rRNA genes using long-read sequencing.</title>
        <authorList>
            <person name="Singleton C.M."/>
            <person name="Petriglieri F."/>
            <person name="Kristensen J.M."/>
            <person name="Kirkegaard R.H."/>
            <person name="Michaelsen T.Y."/>
            <person name="Andersen M.H."/>
            <person name="Karst S.M."/>
            <person name="Dueholm M.S."/>
            <person name="Nielsen P.H."/>
            <person name="Albertsen M."/>
        </authorList>
    </citation>
    <scope>NUCLEOTIDE SEQUENCE</scope>
    <source>
        <strain evidence="4">Skiv_18-Q3-R9-52_MAXAC.067</strain>
    </source>
</reference>
<keyword evidence="2" id="KW-0456">Lyase</keyword>
<evidence type="ECO:0000313" key="4">
    <source>
        <dbReference type="EMBL" id="MBK9795296.1"/>
    </source>
</evidence>
<dbReference type="EMBL" id="JADKIO010000005">
    <property type="protein sequence ID" value="MBK9795296.1"/>
    <property type="molecule type" value="Genomic_DNA"/>
</dbReference>
<comment type="caution">
    <text evidence="4">The sequence shown here is derived from an EMBL/GenBank/DDBJ whole genome shotgun (WGS) entry which is preliminary data.</text>
</comment>
<dbReference type="FunFam" id="3.90.226.10:FF:000009">
    <property type="entry name" value="Carnitinyl-CoA dehydratase"/>
    <property type="match status" value="1"/>
</dbReference>
<dbReference type="CDD" id="cd06558">
    <property type="entry name" value="crotonase-like"/>
    <property type="match status" value="1"/>
</dbReference>
<dbReference type="InterPro" id="IPR018376">
    <property type="entry name" value="Enoyl-CoA_hyd/isom_CS"/>
</dbReference>
<dbReference type="InterPro" id="IPR014748">
    <property type="entry name" value="Enoyl-CoA_hydra_C"/>
</dbReference>
<dbReference type="PANTHER" id="PTHR11941:SF171">
    <property type="entry name" value="SD19268P"/>
    <property type="match status" value="1"/>
</dbReference>
<dbReference type="PANTHER" id="PTHR11941">
    <property type="entry name" value="ENOYL-COA HYDRATASE-RELATED"/>
    <property type="match status" value="1"/>
</dbReference>
<dbReference type="FunFam" id="1.10.12.10:FF:000001">
    <property type="entry name" value="Probable enoyl-CoA hydratase, mitochondrial"/>
    <property type="match status" value="1"/>
</dbReference>
<evidence type="ECO:0000256" key="1">
    <source>
        <dbReference type="ARBA" id="ARBA00005254"/>
    </source>
</evidence>
<dbReference type="GO" id="GO:0016836">
    <property type="term" value="F:hydro-lyase activity"/>
    <property type="evidence" value="ECO:0007669"/>
    <property type="project" value="UniProtKB-ARBA"/>
</dbReference>
<evidence type="ECO:0000313" key="5">
    <source>
        <dbReference type="Proteomes" id="UP000886657"/>
    </source>
</evidence>
<dbReference type="InterPro" id="IPR029045">
    <property type="entry name" value="ClpP/crotonase-like_dom_sf"/>
</dbReference>
<gene>
    <name evidence="4" type="ORF">IPP58_02145</name>
</gene>
<accession>A0A9D7SFY9</accession>
<dbReference type="SUPFAM" id="SSF52096">
    <property type="entry name" value="ClpP/crotonase"/>
    <property type="match status" value="1"/>
</dbReference>
<sequence length="261" mass="27701">MEIRVERAKGEDAGIVLVGLDRPAAKNALGRQLLEAFRMTLEDLRSDPAVRVVLIHSRVPGIFCAGADLKERAAMTPFEAATFVEDIRTAFTELEELPMPTLAVLEGGAYGGGLELALAADLRVAGADARMGLVETSLAIIPGAGGTQRLPRLIGASRAKELIFTARRIGAEEAGRLGLVDRVTPAGDAMEAALALAREMLPNGPVALRLAKAAVNQGLGLELTAGLALERACYAQVLPTQDRLEGLAAFREKRKPQYRGE</sequence>
<comment type="similarity">
    <text evidence="1 3">Belongs to the enoyl-CoA hydratase/isomerase family.</text>
</comment>
<dbReference type="AlphaFoldDB" id="A0A9D7SFY9"/>